<reference evidence="1 2" key="1">
    <citation type="journal article" date="2024" name="Proc. Natl. Acad. Sci. U.S.A.">
        <title>The genetic regulatory architecture and epigenomic basis for age-related changes in rattlesnake venom.</title>
        <authorList>
            <person name="Hogan M.P."/>
            <person name="Holding M.L."/>
            <person name="Nystrom G.S."/>
            <person name="Colston T.J."/>
            <person name="Bartlett D.A."/>
            <person name="Mason A.J."/>
            <person name="Ellsworth S.A."/>
            <person name="Rautsaw R.M."/>
            <person name="Lawrence K.C."/>
            <person name="Strickland J.L."/>
            <person name="He B."/>
            <person name="Fraser P."/>
            <person name="Margres M.J."/>
            <person name="Gilbert D.M."/>
            <person name="Gibbs H.L."/>
            <person name="Parkinson C.L."/>
            <person name="Rokyta D.R."/>
        </authorList>
    </citation>
    <scope>NUCLEOTIDE SEQUENCE [LARGE SCALE GENOMIC DNA]</scope>
    <source>
        <strain evidence="1">DRR0105</strain>
    </source>
</reference>
<comment type="caution">
    <text evidence="1">The sequence shown here is derived from an EMBL/GenBank/DDBJ whole genome shotgun (WGS) entry which is preliminary data.</text>
</comment>
<protein>
    <submittedName>
        <fullName evidence="1">Uncharacterized protein</fullName>
    </submittedName>
</protein>
<sequence>MRLRSWSCSFRRWLFPFSCYFSSMEGNQLNVEWRRAIQMDPNICCLHLNRFWMPIANSLVASFFPIAWKNLELFLSPFFWWSQKRRFVFFLSHSLSLFLSPHACWKNSSRTCVSGPKQPPPSPLPVLNYLVDGRCVVLSQPLQTKVSYCYLLSRSSSGVENLTSKIKEQISDEKICLSLSCMPLDLPES</sequence>
<name>A0AAW1AVS2_CROAD</name>
<accession>A0AAW1AVS2</accession>
<dbReference type="Proteomes" id="UP001474421">
    <property type="component" value="Unassembled WGS sequence"/>
</dbReference>
<keyword evidence="2" id="KW-1185">Reference proteome</keyword>
<proteinExistence type="predicted"/>
<dbReference type="EMBL" id="JAOTOJ010000012">
    <property type="protein sequence ID" value="KAK9393862.1"/>
    <property type="molecule type" value="Genomic_DNA"/>
</dbReference>
<evidence type="ECO:0000313" key="1">
    <source>
        <dbReference type="EMBL" id="KAK9393862.1"/>
    </source>
</evidence>
<dbReference type="AlphaFoldDB" id="A0AAW1AVS2"/>
<gene>
    <name evidence="1" type="ORF">NXF25_015525</name>
</gene>
<organism evidence="1 2">
    <name type="scientific">Crotalus adamanteus</name>
    <name type="common">Eastern diamondback rattlesnake</name>
    <dbReference type="NCBI Taxonomy" id="8729"/>
    <lineage>
        <taxon>Eukaryota</taxon>
        <taxon>Metazoa</taxon>
        <taxon>Chordata</taxon>
        <taxon>Craniata</taxon>
        <taxon>Vertebrata</taxon>
        <taxon>Euteleostomi</taxon>
        <taxon>Lepidosauria</taxon>
        <taxon>Squamata</taxon>
        <taxon>Bifurcata</taxon>
        <taxon>Unidentata</taxon>
        <taxon>Episquamata</taxon>
        <taxon>Toxicofera</taxon>
        <taxon>Serpentes</taxon>
        <taxon>Colubroidea</taxon>
        <taxon>Viperidae</taxon>
        <taxon>Crotalinae</taxon>
        <taxon>Crotalus</taxon>
    </lineage>
</organism>
<evidence type="ECO:0000313" key="2">
    <source>
        <dbReference type="Proteomes" id="UP001474421"/>
    </source>
</evidence>